<evidence type="ECO:0000256" key="8">
    <source>
        <dbReference type="PIRSR" id="PIRSR036684-1"/>
    </source>
</evidence>
<dbReference type="PATRIC" id="fig|1391654.3.peg.11585"/>
<keyword evidence="10" id="KW-0521">NADP</keyword>
<evidence type="ECO:0000256" key="6">
    <source>
        <dbReference type="ARBA" id="ARBA00023002"/>
    </source>
</evidence>
<feature type="compositionally biased region" description="Basic and acidic residues" evidence="11">
    <location>
        <begin position="1"/>
        <end position="10"/>
    </location>
</feature>
<dbReference type="OrthoDB" id="9805787at2"/>
<feature type="active site" description="Proton acceptor" evidence="8">
    <location>
        <position position="93"/>
    </location>
</feature>
<dbReference type="FunFam" id="3.40.50.720:FF:000095">
    <property type="entry name" value="NADP-dependent malic enzyme"/>
    <property type="match status" value="1"/>
</dbReference>
<evidence type="ECO:0000256" key="7">
    <source>
        <dbReference type="ARBA" id="ARBA00023268"/>
    </source>
</evidence>
<dbReference type="EMBL" id="CP012333">
    <property type="protein sequence ID" value="AKV04752.1"/>
    <property type="molecule type" value="Genomic_DNA"/>
</dbReference>
<dbReference type="SMART" id="SM00919">
    <property type="entry name" value="Malic_M"/>
    <property type="match status" value="1"/>
</dbReference>
<dbReference type="KEGG" id="llu:AKJ09_11415"/>
<evidence type="ECO:0000256" key="10">
    <source>
        <dbReference type="PIRSR" id="PIRSR036684-3"/>
    </source>
</evidence>
<keyword evidence="6" id="KW-0560">Oxidoreductase</keyword>
<feature type="binding site" evidence="9">
    <location>
        <position position="136"/>
    </location>
    <ligand>
        <name>a divalent metal cation</name>
        <dbReference type="ChEBI" id="CHEBI:60240"/>
    </ligand>
</feature>
<dbReference type="InterPro" id="IPR045213">
    <property type="entry name" value="Malic_NAD-bd_bact_type"/>
</dbReference>
<dbReference type="InterPro" id="IPR042113">
    <property type="entry name" value="P_AcTrfase_dom1"/>
</dbReference>
<dbReference type="InterPro" id="IPR037062">
    <property type="entry name" value="Malic_N_dom_sf"/>
</dbReference>
<dbReference type="GO" id="GO:0051287">
    <property type="term" value="F:NAD binding"/>
    <property type="evidence" value="ECO:0007669"/>
    <property type="project" value="InterPro"/>
</dbReference>
<dbReference type="STRING" id="1391654.AKJ09_11415"/>
<dbReference type="SUPFAM" id="SSF53659">
    <property type="entry name" value="Isocitrate/Isopropylmalate dehydrogenase-like"/>
    <property type="match status" value="1"/>
</dbReference>
<dbReference type="InterPro" id="IPR036291">
    <property type="entry name" value="NAD(P)-bd_dom_sf"/>
</dbReference>
<feature type="binding site" evidence="10">
    <location>
        <position position="161"/>
    </location>
    <ligand>
        <name>a divalent metal cation</name>
        <dbReference type="ChEBI" id="CHEBI:60240"/>
    </ligand>
</feature>
<dbReference type="PIRSF" id="PIRSF036684">
    <property type="entry name" value="ME_PTA"/>
    <property type="match status" value="1"/>
</dbReference>
<dbReference type="InterPro" id="IPR012301">
    <property type="entry name" value="Malic_N_dom"/>
</dbReference>
<dbReference type="GO" id="GO:0004470">
    <property type="term" value="F:malic enzyme activity"/>
    <property type="evidence" value="ECO:0007669"/>
    <property type="project" value="InterPro"/>
</dbReference>
<comment type="similarity">
    <text evidence="4">In the C-terminal section; belongs to the phosphate acetyltransferase and butyryltransferase family.</text>
</comment>
<comment type="cofactor">
    <cofactor evidence="1">
        <name>Mn(2+)</name>
        <dbReference type="ChEBI" id="CHEBI:29035"/>
    </cofactor>
</comment>
<dbReference type="Pfam" id="PF01515">
    <property type="entry name" value="PTA_PTB"/>
    <property type="match status" value="1"/>
</dbReference>
<dbReference type="InterPro" id="IPR046346">
    <property type="entry name" value="Aminoacid_DH-like_N_sf"/>
</dbReference>
<feature type="domain" description="Malic enzyme NAD-binding" evidence="12">
    <location>
        <begin position="162"/>
        <end position="399"/>
    </location>
</feature>
<evidence type="ECO:0000256" key="2">
    <source>
        <dbReference type="ARBA" id="ARBA00001946"/>
    </source>
</evidence>
<dbReference type="Pfam" id="PF03949">
    <property type="entry name" value="Malic_M"/>
    <property type="match status" value="1"/>
</dbReference>
<keyword evidence="5 9" id="KW-0479">Metal-binding</keyword>
<dbReference type="RefSeq" id="WP_146655317.1">
    <property type="nucleotide sequence ID" value="NZ_CP012333.1"/>
</dbReference>
<dbReference type="FunFam" id="3.40.50.10380:FF:000003">
    <property type="entry name" value="NADP-dependent malic enzyme"/>
    <property type="match status" value="1"/>
</dbReference>
<dbReference type="Gene3D" id="3.40.50.10750">
    <property type="entry name" value="Isocitrate/Isopropylmalate dehydrogenase-like"/>
    <property type="match status" value="1"/>
</dbReference>
<feature type="binding site" evidence="9">
    <location>
        <position position="135"/>
    </location>
    <ligand>
        <name>a divalent metal cation</name>
        <dbReference type="ChEBI" id="CHEBI:60240"/>
    </ligand>
</feature>
<protein>
    <submittedName>
        <fullName evidence="14">NADP-dependent malic enzyme</fullName>
    </submittedName>
</protein>
<dbReference type="AlphaFoldDB" id="A0A0K1QGI0"/>
<comment type="cofactor">
    <cofactor evidence="2">
        <name>Mg(2+)</name>
        <dbReference type="ChEBI" id="CHEBI:18420"/>
    </cofactor>
</comment>
<keyword evidence="15" id="KW-1185">Reference proteome</keyword>
<dbReference type="PANTHER" id="PTHR43237">
    <property type="entry name" value="NADP-DEPENDENT MALIC ENZYME"/>
    <property type="match status" value="1"/>
</dbReference>
<feature type="domain" description="Malic enzyme N-terminal" evidence="13">
    <location>
        <begin position="17"/>
        <end position="150"/>
    </location>
</feature>
<evidence type="ECO:0000256" key="3">
    <source>
        <dbReference type="ARBA" id="ARBA00007686"/>
    </source>
</evidence>
<dbReference type="InterPro" id="IPR002505">
    <property type="entry name" value="PTA_PTB"/>
</dbReference>
<dbReference type="CDD" id="cd05311">
    <property type="entry name" value="NAD_bind_2_malic_enz"/>
    <property type="match status" value="1"/>
</dbReference>
<dbReference type="Gene3D" id="3.40.50.10950">
    <property type="match status" value="1"/>
</dbReference>
<keyword evidence="7" id="KW-0511">Multifunctional enzyme</keyword>
<dbReference type="Gene3D" id="3.40.50.720">
    <property type="entry name" value="NAD(P)-binding Rossmann-like Domain"/>
    <property type="match status" value="1"/>
</dbReference>
<organism evidence="14 15">
    <name type="scientific">Labilithrix luteola</name>
    <dbReference type="NCBI Taxonomy" id="1391654"/>
    <lineage>
        <taxon>Bacteria</taxon>
        <taxon>Pseudomonadati</taxon>
        <taxon>Myxococcota</taxon>
        <taxon>Polyangia</taxon>
        <taxon>Polyangiales</taxon>
        <taxon>Labilitrichaceae</taxon>
        <taxon>Labilithrix</taxon>
    </lineage>
</organism>
<dbReference type="PANTHER" id="PTHR43237:SF4">
    <property type="entry name" value="NADP-DEPENDENT MALIC ENZYME"/>
    <property type="match status" value="1"/>
</dbReference>
<dbReference type="InterPro" id="IPR012302">
    <property type="entry name" value="Malic_NAD-bd"/>
</dbReference>
<dbReference type="SUPFAM" id="SSF53223">
    <property type="entry name" value="Aminoacid dehydrogenase-like, N-terminal domain"/>
    <property type="match status" value="1"/>
</dbReference>
<evidence type="ECO:0000313" key="15">
    <source>
        <dbReference type="Proteomes" id="UP000064967"/>
    </source>
</evidence>
<reference evidence="14 15" key="1">
    <citation type="submission" date="2015-08" db="EMBL/GenBank/DDBJ databases">
        <authorList>
            <person name="Babu N.S."/>
            <person name="Beckwith C.J."/>
            <person name="Beseler K.G."/>
            <person name="Brison A."/>
            <person name="Carone J.V."/>
            <person name="Caskin T.P."/>
            <person name="Diamond M."/>
            <person name="Durham M.E."/>
            <person name="Foxe J.M."/>
            <person name="Go M."/>
            <person name="Henderson B.A."/>
            <person name="Jones I.B."/>
            <person name="McGettigan J.A."/>
            <person name="Micheletti S.J."/>
            <person name="Nasrallah M.E."/>
            <person name="Ortiz D."/>
            <person name="Piller C.R."/>
            <person name="Privatt S.R."/>
            <person name="Schneider S.L."/>
            <person name="Sharp S."/>
            <person name="Smith T.C."/>
            <person name="Stanton J.D."/>
            <person name="Ullery H.E."/>
            <person name="Wilson R.J."/>
            <person name="Serrano M.G."/>
            <person name="Buck G."/>
            <person name="Lee V."/>
            <person name="Wang Y."/>
            <person name="Carvalho R."/>
            <person name="Voegtly L."/>
            <person name="Shi R."/>
            <person name="Duckworth R."/>
            <person name="Johnson A."/>
            <person name="Loviza R."/>
            <person name="Walstead R."/>
            <person name="Shah Z."/>
            <person name="Kiflezghi M."/>
            <person name="Wade K."/>
            <person name="Ball S.L."/>
            <person name="Bradley K.W."/>
            <person name="Asai D.J."/>
            <person name="Bowman C.A."/>
            <person name="Russell D.A."/>
            <person name="Pope W.H."/>
            <person name="Jacobs-Sera D."/>
            <person name="Hendrix R.W."/>
            <person name="Hatfull G.F."/>
        </authorList>
    </citation>
    <scope>NUCLEOTIDE SEQUENCE [LARGE SCALE GENOMIC DNA]</scope>
    <source>
        <strain evidence="14 15">DSM 27648</strain>
    </source>
</reference>
<proteinExistence type="inferred from homology"/>
<evidence type="ECO:0000256" key="4">
    <source>
        <dbReference type="ARBA" id="ARBA00008756"/>
    </source>
</evidence>
<dbReference type="Pfam" id="PF00390">
    <property type="entry name" value="malic"/>
    <property type="match status" value="1"/>
</dbReference>
<feature type="binding site" evidence="10">
    <location>
        <begin position="75"/>
        <end position="82"/>
    </location>
    <ligand>
        <name>NADP(+)</name>
        <dbReference type="ChEBI" id="CHEBI:58349"/>
    </ligand>
</feature>
<evidence type="ECO:0000256" key="11">
    <source>
        <dbReference type="SAM" id="MobiDB-lite"/>
    </source>
</evidence>
<name>A0A0K1QGI0_9BACT</name>
<dbReference type="InterPro" id="IPR042112">
    <property type="entry name" value="P_AcTrfase_dom2"/>
</dbReference>
<gene>
    <name evidence="14" type="ORF">AKJ09_11415</name>
</gene>
<dbReference type="GO" id="GO:0016616">
    <property type="term" value="F:oxidoreductase activity, acting on the CH-OH group of donors, NAD or NADP as acceptor"/>
    <property type="evidence" value="ECO:0007669"/>
    <property type="project" value="InterPro"/>
</dbReference>
<comment type="similarity">
    <text evidence="3">In the N-terminal section; belongs to the malic enzymes family.</text>
</comment>
<dbReference type="InterPro" id="IPR012188">
    <property type="entry name" value="ME_PTA"/>
</dbReference>
<dbReference type="Proteomes" id="UP000064967">
    <property type="component" value="Chromosome"/>
</dbReference>
<dbReference type="SUPFAM" id="SSF51735">
    <property type="entry name" value="NAD(P)-binding Rossmann-fold domains"/>
    <property type="match status" value="1"/>
</dbReference>
<evidence type="ECO:0000256" key="5">
    <source>
        <dbReference type="ARBA" id="ARBA00022723"/>
    </source>
</evidence>
<dbReference type="GO" id="GO:0016746">
    <property type="term" value="F:acyltransferase activity"/>
    <property type="evidence" value="ECO:0007669"/>
    <property type="project" value="InterPro"/>
</dbReference>
<evidence type="ECO:0000313" key="14">
    <source>
        <dbReference type="EMBL" id="AKV04752.1"/>
    </source>
</evidence>
<evidence type="ECO:0000259" key="12">
    <source>
        <dbReference type="SMART" id="SM00919"/>
    </source>
</evidence>
<dbReference type="SMART" id="SM01274">
    <property type="entry name" value="malic"/>
    <property type="match status" value="1"/>
</dbReference>
<accession>A0A0K1QGI0</accession>
<evidence type="ECO:0000256" key="1">
    <source>
        <dbReference type="ARBA" id="ARBA00001936"/>
    </source>
</evidence>
<feature type="region of interest" description="Disordered" evidence="11">
    <location>
        <begin position="1"/>
        <end position="20"/>
    </location>
</feature>
<feature type="binding site" evidence="10">
    <location>
        <position position="286"/>
    </location>
    <ligand>
        <name>a divalent metal cation</name>
        <dbReference type="ChEBI" id="CHEBI:60240"/>
    </ligand>
</feature>
<dbReference type="GO" id="GO:0006108">
    <property type="term" value="P:malate metabolic process"/>
    <property type="evidence" value="ECO:0007669"/>
    <property type="project" value="InterPro"/>
</dbReference>
<dbReference type="GO" id="GO:0046872">
    <property type="term" value="F:metal ion binding"/>
    <property type="evidence" value="ECO:0007669"/>
    <property type="project" value="UniProtKB-KW"/>
</dbReference>
<dbReference type="Gene3D" id="3.40.50.10380">
    <property type="entry name" value="Malic enzyme, N-terminal domain"/>
    <property type="match status" value="1"/>
</dbReference>
<sequence length="755" mass="82449">MSSRRQDALDYHSQGKPGKIEVVPTKPSVTQRDLSLAYSPGVAEPSREIAGNRELVGKYTARSNLVGVITNGTAVLGLGDIGPYAAKPVMEGKAMLFKKFAGIDVFDIEIAEKDPEKLVETICRLEPTFGGINLEDIRAPECFYVEEQLRARMSIPVFHDDQHGTAIITGAALLNACEIVGKPLADIQVVCSGAGAAAVRCMELWVSLGVRRENILMLDRLGVVYEGRTEEMDPYKGAFAKDTPMRTLREAIVGKDVFVGLSVGNIVDAEMLKTMASNPIIFALANPDPEVPYEVAIATRPDAIVATGRSDYPNQVNNVLGYPYIFRGALDVEATVINEPMKIAATRALAQLAKIDVPDRVMEAYERSALKFGREYIIPKPFDERVLYWVAPAVAQAAMTSGVARKELDLVEYRERLMEALSPTRLIVRKIFNIAKLSPQRIVFPEGESDKILKAATIARDEQIAKPILLGRPDFIRARAKEMDLDLSDITLINPIESPDLERYTDVYWVARRRKGVTRYNASKAIARERKLFGMLMVNLGDADGCVAGLTSSYPETIRPALQIIGLAPGYARAAGMYMMLKGTQVLFCTDTTVNENPDAATLAEIAIASADAVRDLGIEPRIAMLSYSNFGSARGEEPARMAKAVQLVRNRRPDLMIDGEMQADVALEPLLREEWSFSDLKGSANVLVFPSLDAGNIAYKLLASFGQAEAIGPMLLGMRKPVTVLQRNSSVETIVSMCAITAASAVRHNAGSFG</sequence>
<evidence type="ECO:0000256" key="9">
    <source>
        <dbReference type="PIRSR" id="PIRSR036684-2"/>
    </source>
</evidence>
<dbReference type="InterPro" id="IPR051674">
    <property type="entry name" value="Malate_Decarboxylase"/>
</dbReference>
<evidence type="ECO:0000259" key="13">
    <source>
        <dbReference type="SMART" id="SM01274"/>
    </source>
</evidence>